<evidence type="ECO:0000313" key="1">
    <source>
        <dbReference type="EnsemblPlants" id="Zm00001eb244490_P001"/>
    </source>
</evidence>
<reference evidence="1" key="2">
    <citation type="submission" date="2019-07" db="EMBL/GenBank/DDBJ databases">
        <authorList>
            <person name="Seetharam A."/>
            <person name="Woodhouse M."/>
            <person name="Cannon E."/>
        </authorList>
    </citation>
    <scope>NUCLEOTIDE SEQUENCE [LARGE SCALE GENOMIC DNA]</scope>
    <source>
        <strain evidence="1">cv. B73</strain>
    </source>
</reference>
<protein>
    <submittedName>
        <fullName evidence="1">Uncharacterized protein</fullName>
    </submittedName>
</protein>
<dbReference type="SUPFAM" id="SSF48264">
    <property type="entry name" value="Cytochrome P450"/>
    <property type="match status" value="1"/>
</dbReference>
<name>A0A804PIN5_MAIZE</name>
<dbReference type="GO" id="GO:0016705">
    <property type="term" value="F:oxidoreductase activity, acting on paired donors, with incorporation or reduction of molecular oxygen"/>
    <property type="evidence" value="ECO:0007669"/>
    <property type="project" value="InterPro"/>
</dbReference>
<dbReference type="InterPro" id="IPR045203">
    <property type="entry name" value="RanGAP1/2"/>
</dbReference>
<dbReference type="GO" id="GO:0005506">
    <property type="term" value="F:iron ion binding"/>
    <property type="evidence" value="ECO:0007669"/>
    <property type="project" value="InterPro"/>
</dbReference>
<dbReference type="InterPro" id="IPR032675">
    <property type="entry name" value="LRR_dom_sf"/>
</dbReference>
<dbReference type="InterPro" id="IPR036396">
    <property type="entry name" value="Cyt_P450_sf"/>
</dbReference>
<dbReference type="GO" id="GO:0005096">
    <property type="term" value="F:GTPase activator activity"/>
    <property type="evidence" value="ECO:0007669"/>
    <property type="project" value="InterPro"/>
</dbReference>
<dbReference type="SUPFAM" id="SSF52047">
    <property type="entry name" value="RNI-like"/>
    <property type="match status" value="1"/>
</dbReference>
<dbReference type="EnsemblPlants" id="Zm00001eb244490_T001">
    <property type="protein sequence ID" value="Zm00001eb244490_P001"/>
    <property type="gene ID" value="Zm00001eb244490"/>
</dbReference>
<dbReference type="Gramene" id="Zm00001eb244490_T001">
    <property type="protein sequence ID" value="Zm00001eb244490_P001"/>
    <property type="gene ID" value="Zm00001eb244490"/>
</dbReference>
<proteinExistence type="predicted"/>
<dbReference type="PANTHER" id="PTHR46761">
    <property type="entry name" value="RAN GTPASE-ACTIVATING PROTEIN 1"/>
    <property type="match status" value="1"/>
</dbReference>
<dbReference type="Pfam" id="PF00067">
    <property type="entry name" value="p450"/>
    <property type="match status" value="1"/>
</dbReference>
<dbReference type="InParanoid" id="A0A804PIN5"/>
<dbReference type="GO" id="GO:0004497">
    <property type="term" value="F:monooxygenase activity"/>
    <property type="evidence" value="ECO:0007669"/>
    <property type="project" value="InterPro"/>
</dbReference>
<organism evidence="1 2">
    <name type="scientific">Zea mays</name>
    <name type="common">Maize</name>
    <dbReference type="NCBI Taxonomy" id="4577"/>
    <lineage>
        <taxon>Eukaryota</taxon>
        <taxon>Viridiplantae</taxon>
        <taxon>Streptophyta</taxon>
        <taxon>Embryophyta</taxon>
        <taxon>Tracheophyta</taxon>
        <taxon>Spermatophyta</taxon>
        <taxon>Magnoliopsida</taxon>
        <taxon>Liliopsida</taxon>
        <taxon>Poales</taxon>
        <taxon>Poaceae</taxon>
        <taxon>PACMAD clade</taxon>
        <taxon>Panicoideae</taxon>
        <taxon>Andropogonodae</taxon>
        <taxon>Andropogoneae</taxon>
        <taxon>Tripsacinae</taxon>
        <taxon>Zea</taxon>
    </lineage>
</organism>
<dbReference type="InterPro" id="IPR001128">
    <property type="entry name" value="Cyt_P450"/>
</dbReference>
<reference evidence="1" key="3">
    <citation type="submission" date="2021-05" db="UniProtKB">
        <authorList>
            <consortium name="EnsemblPlants"/>
        </authorList>
    </citation>
    <scope>IDENTIFICATION</scope>
    <source>
        <strain evidence="1">cv. B73</strain>
    </source>
</reference>
<dbReference type="SMART" id="SM00368">
    <property type="entry name" value="LRR_RI"/>
    <property type="match status" value="3"/>
</dbReference>
<sequence>MGPRPRVCLFDYESVRQVLFNKFGHFFKDDAHPTILAMLDKGLVLVEGTDWVRHRRVVNPAFAMDKLKTLRARVAAKAEKKRLELLYIQWTEHHKRLSNFLSKGTRLKKLDLRDNLFGVDAGLALSKTLPKLPDLVGLYLSDLNLENKGTIAIAKALEQSAPQLEVLEIAGNEINAKAAPDLAKCLAEMQC</sequence>
<accession>A0A804PIN5</accession>
<keyword evidence="2" id="KW-1185">Reference proteome</keyword>
<reference evidence="2" key="1">
    <citation type="journal article" date="2009" name="Science">
        <title>The B73 maize genome: complexity, diversity, and dynamics.</title>
        <authorList>
            <person name="Schnable P.S."/>
            <person name="Ware D."/>
            <person name="Fulton R.S."/>
            <person name="Stein J.C."/>
            <person name="Wei F."/>
            <person name="Pasternak S."/>
            <person name="Liang C."/>
            <person name="Zhang J."/>
            <person name="Fulton L."/>
            <person name="Graves T.A."/>
            <person name="Minx P."/>
            <person name="Reily A.D."/>
            <person name="Courtney L."/>
            <person name="Kruchowski S.S."/>
            <person name="Tomlinson C."/>
            <person name="Strong C."/>
            <person name="Delehaunty K."/>
            <person name="Fronick C."/>
            <person name="Courtney B."/>
            <person name="Rock S.M."/>
            <person name="Belter E."/>
            <person name="Du F."/>
            <person name="Kim K."/>
            <person name="Abbott R.M."/>
            <person name="Cotton M."/>
            <person name="Levy A."/>
            <person name="Marchetto P."/>
            <person name="Ochoa K."/>
            <person name="Jackson S.M."/>
            <person name="Gillam B."/>
            <person name="Chen W."/>
            <person name="Yan L."/>
            <person name="Higginbotham J."/>
            <person name="Cardenas M."/>
            <person name="Waligorski J."/>
            <person name="Applebaum E."/>
            <person name="Phelps L."/>
            <person name="Falcone J."/>
            <person name="Kanchi K."/>
            <person name="Thane T."/>
            <person name="Scimone A."/>
            <person name="Thane N."/>
            <person name="Henke J."/>
            <person name="Wang T."/>
            <person name="Ruppert J."/>
            <person name="Shah N."/>
            <person name="Rotter K."/>
            <person name="Hodges J."/>
            <person name="Ingenthron E."/>
            <person name="Cordes M."/>
            <person name="Kohlberg S."/>
            <person name="Sgro J."/>
            <person name="Delgado B."/>
            <person name="Mead K."/>
            <person name="Chinwalla A."/>
            <person name="Leonard S."/>
            <person name="Crouse K."/>
            <person name="Collura K."/>
            <person name="Kudrna D."/>
            <person name="Currie J."/>
            <person name="He R."/>
            <person name="Angelova A."/>
            <person name="Rajasekar S."/>
            <person name="Mueller T."/>
            <person name="Lomeli R."/>
            <person name="Scara G."/>
            <person name="Ko A."/>
            <person name="Delaney K."/>
            <person name="Wissotski M."/>
            <person name="Lopez G."/>
            <person name="Campos D."/>
            <person name="Braidotti M."/>
            <person name="Ashley E."/>
            <person name="Golser W."/>
            <person name="Kim H."/>
            <person name="Lee S."/>
            <person name="Lin J."/>
            <person name="Dujmic Z."/>
            <person name="Kim W."/>
            <person name="Talag J."/>
            <person name="Zuccolo A."/>
            <person name="Fan C."/>
            <person name="Sebastian A."/>
            <person name="Kramer M."/>
            <person name="Spiegel L."/>
            <person name="Nascimento L."/>
            <person name="Zutavern T."/>
            <person name="Miller B."/>
            <person name="Ambroise C."/>
            <person name="Muller S."/>
            <person name="Spooner W."/>
            <person name="Narechania A."/>
            <person name="Ren L."/>
            <person name="Wei S."/>
            <person name="Kumari S."/>
            <person name="Faga B."/>
            <person name="Levy M.J."/>
            <person name="McMahan L."/>
            <person name="Van Buren P."/>
            <person name="Vaughn M.W."/>
            <person name="Ying K."/>
            <person name="Yeh C.-T."/>
            <person name="Emrich S.J."/>
            <person name="Jia Y."/>
            <person name="Kalyanaraman A."/>
            <person name="Hsia A.-P."/>
            <person name="Barbazuk W.B."/>
            <person name="Baucom R.S."/>
            <person name="Brutnell T.P."/>
            <person name="Carpita N.C."/>
            <person name="Chaparro C."/>
            <person name="Chia J.-M."/>
            <person name="Deragon J.-M."/>
            <person name="Estill J.C."/>
            <person name="Fu Y."/>
            <person name="Jeddeloh J.A."/>
            <person name="Han Y."/>
            <person name="Lee H."/>
            <person name="Li P."/>
            <person name="Lisch D.R."/>
            <person name="Liu S."/>
            <person name="Liu Z."/>
            <person name="Nagel D.H."/>
            <person name="McCann M.C."/>
            <person name="SanMiguel P."/>
            <person name="Myers A.M."/>
            <person name="Nettleton D."/>
            <person name="Nguyen J."/>
            <person name="Penning B.W."/>
            <person name="Ponnala L."/>
            <person name="Schneider K.L."/>
            <person name="Schwartz D.C."/>
            <person name="Sharma A."/>
            <person name="Soderlund C."/>
            <person name="Springer N.M."/>
            <person name="Sun Q."/>
            <person name="Wang H."/>
            <person name="Waterman M."/>
            <person name="Westerman R."/>
            <person name="Wolfgruber T.K."/>
            <person name="Yang L."/>
            <person name="Yu Y."/>
            <person name="Zhang L."/>
            <person name="Zhou S."/>
            <person name="Zhu Q."/>
            <person name="Bennetzen J.L."/>
            <person name="Dawe R.K."/>
            <person name="Jiang J."/>
            <person name="Jiang N."/>
            <person name="Presting G.G."/>
            <person name="Wessler S.R."/>
            <person name="Aluru S."/>
            <person name="Martienssen R.A."/>
            <person name="Clifton S.W."/>
            <person name="McCombie W.R."/>
            <person name="Wing R.A."/>
            <person name="Wilson R.K."/>
        </authorList>
    </citation>
    <scope>NUCLEOTIDE SEQUENCE [LARGE SCALE GENOMIC DNA]</scope>
    <source>
        <strain evidence="2">cv. B73</strain>
    </source>
</reference>
<dbReference type="GO" id="GO:0020037">
    <property type="term" value="F:heme binding"/>
    <property type="evidence" value="ECO:0007669"/>
    <property type="project" value="InterPro"/>
</dbReference>
<dbReference type="AlphaFoldDB" id="A0A804PIN5"/>
<dbReference type="PANTHER" id="PTHR46761:SF2">
    <property type="entry name" value="RAN GTPASE-ACTIVATING PROTEIN 1"/>
    <property type="match status" value="1"/>
</dbReference>
<evidence type="ECO:0000313" key="2">
    <source>
        <dbReference type="Proteomes" id="UP000007305"/>
    </source>
</evidence>
<dbReference type="Proteomes" id="UP000007305">
    <property type="component" value="Chromosome 5"/>
</dbReference>
<dbReference type="Gene3D" id="3.80.10.10">
    <property type="entry name" value="Ribonuclease Inhibitor"/>
    <property type="match status" value="1"/>
</dbReference>